<proteinExistence type="predicted"/>
<gene>
    <name evidence="1" type="ORF">MGU_06832</name>
</gene>
<dbReference type="HOGENOM" id="CLU_950224_0_0_1"/>
<sequence>MFNEVLQKSKEDSEAKAADVALKFDVVLQKSKEAGEACPPHTFDSDHCVTEAMRPCWDRAQDDLKNCDAPGKTNRTQCQEESKPQVEACFTLQNTLKDNKTQVSATLLNEVLQKSKEDMKACLPLEAYRESCVENVVKSCYREVDPYVKKCKESGQTESDCEKKFELPKNACTALGDIPRNKAKEAGDAAFNDVLQKSKEAMKACPSLQKSQQLQCEKDTMNLCFSKVDGDIGKCKDLGLNEKHCAKKFEPQAMACTALFDMLGNDTSAAFNNVLKKSKEAMKACASLQKGQQ</sequence>
<dbReference type="Proteomes" id="UP000031192">
    <property type="component" value="Unassembled WGS sequence"/>
</dbReference>
<organism evidence="1 2">
    <name type="scientific">Metarhizium guizhouense (strain ARSEF 977)</name>
    <dbReference type="NCBI Taxonomy" id="1276136"/>
    <lineage>
        <taxon>Eukaryota</taxon>
        <taxon>Fungi</taxon>
        <taxon>Dikarya</taxon>
        <taxon>Ascomycota</taxon>
        <taxon>Pezizomycotina</taxon>
        <taxon>Sordariomycetes</taxon>
        <taxon>Hypocreomycetidae</taxon>
        <taxon>Hypocreales</taxon>
        <taxon>Clavicipitaceae</taxon>
        <taxon>Metarhizium</taxon>
    </lineage>
</organism>
<accession>A0A0B4GGI4</accession>
<dbReference type="EMBL" id="AZNH01000024">
    <property type="protein sequence ID" value="KID86140.1"/>
    <property type="molecule type" value="Genomic_DNA"/>
</dbReference>
<keyword evidence="2" id="KW-1185">Reference proteome</keyword>
<evidence type="ECO:0000313" key="2">
    <source>
        <dbReference type="Proteomes" id="UP000031192"/>
    </source>
</evidence>
<name>A0A0B4GGI4_METGA</name>
<reference evidence="1 2" key="1">
    <citation type="journal article" date="2014" name="Proc. Natl. Acad. Sci. U.S.A.">
        <title>Trajectory and genomic determinants of fungal-pathogen speciation and host adaptation.</title>
        <authorList>
            <person name="Hu X."/>
            <person name="Xiao G."/>
            <person name="Zheng P."/>
            <person name="Shang Y."/>
            <person name="Su Y."/>
            <person name="Zhang X."/>
            <person name="Liu X."/>
            <person name="Zhan S."/>
            <person name="St Leger R.J."/>
            <person name="Wang C."/>
        </authorList>
    </citation>
    <scope>NUCLEOTIDE SEQUENCE [LARGE SCALE GENOMIC DNA]</scope>
    <source>
        <strain evidence="1 2">ARSEF 977</strain>
    </source>
</reference>
<comment type="caution">
    <text evidence="1">The sequence shown here is derived from an EMBL/GenBank/DDBJ whole genome shotgun (WGS) entry which is preliminary data.</text>
</comment>
<dbReference type="AlphaFoldDB" id="A0A0B4GGI4"/>
<evidence type="ECO:0000313" key="1">
    <source>
        <dbReference type="EMBL" id="KID86140.1"/>
    </source>
</evidence>
<protein>
    <submittedName>
        <fullName evidence="1">Uncharacterized protein</fullName>
    </submittedName>
</protein>